<organism evidence="1 2">
    <name type="scientific">Pontiella sulfatireligans</name>
    <dbReference type="NCBI Taxonomy" id="2750658"/>
    <lineage>
        <taxon>Bacteria</taxon>
        <taxon>Pseudomonadati</taxon>
        <taxon>Kiritimatiellota</taxon>
        <taxon>Kiritimatiellia</taxon>
        <taxon>Kiritimatiellales</taxon>
        <taxon>Pontiellaceae</taxon>
        <taxon>Pontiella</taxon>
    </lineage>
</organism>
<protein>
    <recommendedName>
        <fullName evidence="3">Fibronectin type-III domain-containing protein</fullName>
    </recommendedName>
</protein>
<dbReference type="AlphaFoldDB" id="A0A6C2UQS8"/>
<dbReference type="Gene3D" id="2.115.10.20">
    <property type="entry name" value="Glycosyl hydrolase domain, family 43"/>
    <property type="match status" value="1"/>
</dbReference>
<dbReference type="SUPFAM" id="SSF75005">
    <property type="entry name" value="Arabinanase/levansucrase/invertase"/>
    <property type="match status" value="2"/>
</dbReference>
<proteinExistence type="predicted"/>
<reference evidence="1 2" key="1">
    <citation type="submission" date="2019-04" db="EMBL/GenBank/DDBJ databases">
        <authorList>
            <person name="Van Vliet M D."/>
        </authorList>
    </citation>
    <scope>NUCLEOTIDE SEQUENCE [LARGE SCALE GENOMIC DNA]</scope>
    <source>
        <strain evidence="1 2">F21</strain>
    </source>
</reference>
<name>A0A6C2UQS8_9BACT</name>
<accession>A0A6C2UQS8</accession>
<dbReference type="EMBL" id="CAAHFH010000002">
    <property type="protein sequence ID" value="VGO22439.1"/>
    <property type="molecule type" value="Genomic_DNA"/>
</dbReference>
<sequence>MIRLLVTVFLCIGSYADVVLIGSDIPNKSVLDGDFDQLRAGWRTPAQSPYWAAKVVKGGGKVGEALGQMMNNGATLATVESIMLDHTELKALKAGDVLAWRFASNTEYPCDGRVSFALVFGDQERVVAGRVKVPSGPDKPKVYEGFYTVTAEDAKLGMPKAKFTLESTHGIKVYVDWVDLKVLQGKMCELAANAVDAGIELSWDGDKNRAYTVFRSNEERKGFQKLAKGVKGNRWIDSSIINGKTYFYAVKQSDLTSPIVSVRKIDSVAPAAPQAVKAFGEDWVVKLYWKTKDKDVAFYKIYRGDVDGKNLACIAPHVTGDNFEDMLPIKGVVNSYAVEAVDYSGNVSKVSKTASAKVKAVEGASFSDLLLPMPIHKQLRSDVWGAEGVRPRDPDNGVEHPDWTYWGGKVIKDPSDGKYHILVTRWPEGDRRGHWAWPDSTVAHVVSDDPTGPYIEKNAVAYDFTKGKGHNPNIIVLNDGTYALYSLINWKACIFTSKTMNGPWEYKGEMTVNVPEDYKIAYRLERNLSGVQCEDGSFLFVTKAGAMMRSTGGILGPYDVVSGIVGENKTIPEQYRKSNYEDPTMWYDGVQYHMMINAFLDYRAIYLRSPDGINWKYEDGLAYTPTCTEYEDGTRTFWYKVERPNVLQDEYGRATHLSLAAIDVLKDYDYGNDQHSAKHLIIPLTVPKRLTMLNKKPVTASTKEIRVLIHSEEGFDAQTDLDLDSLHFGGSEAVNFGNGAQLEKTMKHSDGLILIFDGTANGITDKNFVCKLIGKINNGKLVIGYSKLAAE</sequence>
<dbReference type="Gene3D" id="2.60.40.10">
    <property type="entry name" value="Immunoglobulins"/>
    <property type="match status" value="2"/>
</dbReference>
<dbReference type="RefSeq" id="WP_222846400.1">
    <property type="nucleotide sequence ID" value="NZ_CAAHFH010000002.1"/>
</dbReference>
<evidence type="ECO:0008006" key="3">
    <source>
        <dbReference type="Google" id="ProtNLM"/>
    </source>
</evidence>
<dbReference type="InterPro" id="IPR023296">
    <property type="entry name" value="Glyco_hydro_beta-prop_sf"/>
</dbReference>
<dbReference type="Proteomes" id="UP000346198">
    <property type="component" value="Unassembled WGS sequence"/>
</dbReference>
<evidence type="ECO:0000313" key="1">
    <source>
        <dbReference type="EMBL" id="VGO22439.1"/>
    </source>
</evidence>
<dbReference type="InterPro" id="IPR013783">
    <property type="entry name" value="Ig-like_fold"/>
</dbReference>
<gene>
    <name evidence="1" type="ORF">SCARR_04522</name>
</gene>
<dbReference type="CDD" id="cd08994">
    <property type="entry name" value="GH43_62_32_68_117_130-like"/>
    <property type="match status" value="1"/>
</dbReference>
<keyword evidence="2" id="KW-1185">Reference proteome</keyword>
<evidence type="ECO:0000313" key="2">
    <source>
        <dbReference type="Proteomes" id="UP000346198"/>
    </source>
</evidence>